<keyword evidence="3" id="KW-0489">Methyltransferase</keyword>
<sequence length="328" mass="39542">MIEYSKIYLGDNFYEKWKDQLPRYDEIQKAREEIAPNLDRPTVEPFYRTLVRLPEFQSRLRDYSGDAVKIGARDELTEEQFKLVYQCLEEFIPWRKGPFEIFGTHIDAEWRSNLKWDRVKPMLPDLKYKRICDVGCNNSYYMYRMLEQDPEFVLGIDPMIKYYFNYLLLQRFSAEPHMHFDLLGVEHMHLFEGFFDVVFFMGIIYHRRNPIQTLVDIHKSMKKGGTLILEVSGIDGDEPYCLFPEDRYMKARGYWFLPTWKAMENMLKKTNFIEIETFDKFPLDIHEQRKTDWSRWESLEDFLDPDDPTKTVEGYPAPQRIYIKAIKK</sequence>
<evidence type="ECO:0000313" key="3">
    <source>
        <dbReference type="EMBL" id="MBB6480774.1"/>
    </source>
</evidence>
<dbReference type="InterPro" id="IPR027555">
    <property type="entry name" value="Mo5U34_MeTrfas-like"/>
</dbReference>
<reference evidence="3 4" key="1">
    <citation type="submission" date="2020-08" db="EMBL/GenBank/DDBJ databases">
        <title>Genomic Encyclopedia of Type Strains, Phase IV (KMG-IV): sequencing the most valuable type-strain genomes for metagenomic binning, comparative biology and taxonomic classification.</title>
        <authorList>
            <person name="Goeker M."/>
        </authorList>
    </citation>
    <scope>NUCLEOTIDE SEQUENCE [LARGE SCALE GENOMIC DNA]</scope>
    <source>
        <strain evidence="3 4">DSM 2461</strain>
    </source>
</reference>
<organism evidence="3 4">
    <name type="scientific">Spirochaeta isovalerica</name>
    <dbReference type="NCBI Taxonomy" id="150"/>
    <lineage>
        <taxon>Bacteria</taxon>
        <taxon>Pseudomonadati</taxon>
        <taxon>Spirochaetota</taxon>
        <taxon>Spirochaetia</taxon>
        <taxon>Spirochaetales</taxon>
        <taxon>Spirochaetaceae</taxon>
        <taxon>Spirochaeta</taxon>
    </lineage>
</organism>
<dbReference type="InterPro" id="IPR010017">
    <property type="entry name" value="CmoB"/>
</dbReference>
<dbReference type="RefSeq" id="WP_184747034.1">
    <property type="nucleotide sequence ID" value="NZ_JACHGJ010000004.1"/>
</dbReference>
<evidence type="ECO:0000256" key="2">
    <source>
        <dbReference type="ARBA" id="ARBA00022694"/>
    </source>
</evidence>
<dbReference type="Gene3D" id="3.40.50.150">
    <property type="entry name" value="Vaccinia Virus protein VP39"/>
    <property type="match status" value="1"/>
</dbReference>
<dbReference type="GO" id="GO:0002098">
    <property type="term" value="P:tRNA wobble uridine modification"/>
    <property type="evidence" value="ECO:0007669"/>
    <property type="project" value="InterPro"/>
</dbReference>
<dbReference type="EC" id="2.1.1.-" evidence="3"/>
<proteinExistence type="inferred from homology"/>
<dbReference type="GO" id="GO:0008168">
    <property type="term" value="F:methyltransferase activity"/>
    <property type="evidence" value="ECO:0007669"/>
    <property type="project" value="UniProtKB-KW"/>
</dbReference>
<evidence type="ECO:0000256" key="1">
    <source>
        <dbReference type="ARBA" id="ARBA00022679"/>
    </source>
</evidence>
<dbReference type="AlphaFoldDB" id="A0A841R6F0"/>
<gene>
    <name evidence="3" type="ORF">HNR50_002447</name>
</gene>
<dbReference type="NCBIfam" id="TIGR00452">
    <property type="entry name" value="tRNA 5-methoxyuridine(34)/uridine 5-oxyacetic acid(34) synthase CmoB"/>
    <property type="match status" value="1"/>
</dbReference>
<comment type="caution">
    <text evidence="3">The sequence shown here is derived from an EMBL/GenBank/DDBJ whole genome shotgun (WGS) entry which is preliminary data.</text>
</comment>
<keyword evidence="4" id="KW-1185">Reference proteome</keyword>
<accession>A0A841R6F0</accession>
<keyword evidence="1 3" id="KW-0808">Transferase</keyword>
<dbReference type="HAMAP" id="MF_01590">
    <property type="entry name" value="tRNA_carboxymethyltr_CmoB"/>
    <property type="match status" value="1"/>
</dbReference>
<dbReference type="Proteomes" id="UP000587760">
    <property type="component" value="Unassembled WGS sequence"/>
</dbReference>
<dbReference type="EMBL" id="JACHGJ010000004">
    <property type="protein sequence ID" value="MBB6480774.1"/>
    <property type="molecule type" value="Genomic_DNA"/>
</dbReference>
<protein>
    <submittedName>
        <fullName evidence="3">tRNA (Mo5U34)-methyltransferase</fullName>
        <ecNumber evidence="3">2.1.1.-</ecNumber>
    </submittedName>
</protein>
<evidence type="ECO:0000313" key="4">
    <source>
        <dbReference type="Proteomes" id="UP000587760"/>
    </source>
</evidence>
<dbReference type="GO" id="GO:0032259">
    <property type="term" value="P:methylation"/>
    <property type="evidence" value="ECO:0007669"/>
    <property type="project" value="UniProtKB-KW"/>
</dbReference>
<dbReference type="InterPro" id="IPR029063">
    <property type="entry name" value="SAM-dependent_MTases_sf"/>
</dbReference>
<dbReference type="NCBIfam" id="NF011650">
    <property type="entry name" value="PRK15068.1"/>
    <property type="match status" value="1"/>
</dbReference>
<name>A0A841R6F0_9SPIO</name>
<keyword evidence="2" id="KW-0819">tRNA processing</keyword>
<dbReference type="Pfam" id="PF08003">
    <property type="entry name" value="Methyltransf_9"/>
    <property type="match status" value="1"/>
</dbReference>
<dbReference type="SUPFAM" id="SSF53335">
    <property type="entry name" value="S-adenosyl-L-methionine-dependent methyltransferases"/>
    <property type="match status" value="1"/>
</dbReference>
<dbReference type="GO" id="GO:0016765">
    <property type="term" value="F:transferase activity, transferring alkyl or aryl (other than methyl) groups"/>
    <property type="evidence" value="ECO:0007669"/>
    <property type="project" value="InterPro"/>
</dbReference>